<dbReference type="OrthoDB" id="6285520at2759"/>
<dbReference type="EMBL" id="UZAM01012333">
    <property type="protein sequence ID" value="VDP21271.1"/>
    <property type="molecule type" value="Genomic_DNA"/>
</dbReference>
<organism evidence="8">
    <name type="scientific">Soboliphyme baturini</name>
    <dbReference type="NCBI Taxonomy" id="241478"/>
    <lineage>
        <taxon>Eukaryota</taxon>
        <taxon>Metazoa</taxon>
        <taxon>Ecdysozoa</taxon>
        <taxon>Nematoda</taxon>
        <taxon>Enoplea</taxon>
        <taxon>Dorylaimia</taxon>
        <taxon>Dioctophymatida</taxon>
        <taxon>Dioctophymatoidea</taxon>
        <taxon>Soboliphymatidae</taxon>
        <taxon>Soboliphyme</taxon>
    </lineage>
</organism>
<comment type="subcellular location">
    <subcellularLocation>
        <location evidence="1">Membrane</location>
        <topology evidence="1">Multi-pass membrane protein</topology>
    </subcellularLocation>
</comment>
<comment type="similarity">
    <text evidence="5">Belongs to the BI1 family.</text>
</comment>
<gene>
    <name evidence="6" type="ORF">SBAD_LOCUS9107</name>
</gene>
<keyword evidence="2 5" id="KW-0812">Transmembrane</keyword>
<name>A0A183IZQ9_9BILA</name>
<feature type="transmembrane region" description="Helical" evidence="5">
    <location>
        <begin position="257"/>
        <end position="279"/>
    </location>
</feature>
<dbReference type="PANTHER" id="PTHR23291">
    <property type="entry name" value="BAX INHIBITOR-RELATED"/>
    <property type="match status" value="1"/>
</dbReference>
<protein>
    <submittedName>
        <fullName evidence="8">Growth hormone-inducible transmembrane protein</fullName>
    </submittedName>
</protein>
<evidence type="ECO:0000313" key="7">
    <source>
        <dbReference type="Proteomes" id="UP000270296"/>
    </source>
</evidence>
<evidence type="ECO:0000256" key="5">
    <source>
        <dbReference type="RuleBase" id="RU004379"/>
    </source>
</evidence>
<sequence length="332" mass="35289">MATANCRSFYKAVFILPRFSNKLSSSAFNFGVAFRSYANYGNIRRVSKVVERKTLKEFLTSPATETPFALGRLFAAGGAAVGLGALCFYGLGLSNQVGTLWPQYVRERIHSTYEFLGGSLVLTAASAVAIAKNKTMMAFLTRNSFLTMAGTIAAMIGTTVACQSIAYEPGKIGAKQLFWALNCGVIGAVIAPLTFLGGPLMLRALCYTGGIVGGLSAVAVCAPSDRFLNMGGALGIGLGVVFVSCLGTFFLPPTTMLGAGLYSVATYGGLVLFSGFLLYDTQRVVKVAELYPYYAITPFDPINAQLGIYMDIINIFIRMVMILGGGGGTRRR</sequence>
<evidence type="ECO:0000313" key="6">
    <source>
        <dbReference type="EMBL" id="VDP21271.1"/>
    </source>
</evidence>
<dbReference type="Proteomes" id="UP000270296">
    <property type="component" value="Unassembled WGS sequence"/>
</dbReference>
<feature type="transmembrane region" description="Helical" evidence="5">
    <location>
        <begin position="177"/>
        <end position="195"/>
    </location>
</feature>
<proteinExistence type="inferred from homology"/>
<feature type="transmembrane region" description="Helical" evidence="5">
    <location>
        <begin position="112"/>
        <end position="131"/>
    </location>
</feature>
<reference evidence="8" key="1">
    <citation type="submission" date="2016-06" db="UniProtKB">
        <authorList>
            <consortium name="WormBaseParasite"/>
        </authorList>
    </citation>
    <scope>IDENTIFICATION</scope>
</reference>
<feature type="transmembrane region" description="Helical" evidence="5">
    <location>
        <begin position="233"/>
        <end position="251"/>
    </location>
</feature>
<dbReference type="AlphaFoldDB" id="A0A183IZQ9"/>
<accession>A0A183IZQ9</accession>
<evidence type="ECO:0000256" key="4">
    <source>
        <dbReference type="ARBA" id="ARBA00023136"/>
    </source>
</evidence>
<dbReference type="WBParaSite" id="SBAD_0000943601-mRNA-1">
    <property type="protein sequence ID" value="SBAD_0000943601-mRNA-1"/>
    <property type="gene ID" value="SBAD_0000943601"/>
</dbReference>
<feature type="transmembrane region" description="Helical" evidence="5">
    <location>
        <begin position="201"/>
        <end position="221"/>
    </location>
</feature>
<dbReference type="GO" id="GO:0005743">
    <property type="term" value="C:mitochondrial inner membrane"/>
    <property type="evidence" value="ECO:0007669"/>
    <property type="project" value="TreeGrafter"/>
</dbReference>
<evidence type="ECO:0000313" key="8">
    <source>
        <dbReference type="WBParaSite" id="SBAD_0000943601-mRNA-1"/>
    </source>
</evidence>
<feature type="transmembrane region" description="Helical" evidence="5">
    <location>
        <begin position="69"/>
        <end position="91"/>
    </location>
</feature>
<dbReference type="PANTHER" id="PTHR23291:SF112">
    <property type="entry name" value="GROWTH HORMONE-INDUCIBLE TRANSMEMBRANE PROTEIN"/>
    <property type="match status" value="1"/>
</dbReference>
<feature type="transmembrane region" description="Helical" evidence="5">
    <location>
        <begin position="143"/>
        <end position="165"/>
    </location>
</feature>
<reference evidence="6 7" key="2">
    <citation type="submission" date="2018-11" db="EMBL/GenBank/DDBJ databases">
        <authorList>
            <consortium name="Pathogen Informatics"/>
        </authorList>
    </citation>
    <scope>NUCLEOTIDE SEQUENCE [LARGE SCALE GENOMIC DNA]</scope>
</reference>
<keyword evidence="7" id="KW-1185">Reference proteome</keyword>
<evidence type="ECO:0000256" key="2">
    <source>
        <dbReference type="ARBA" id="ARBA00022692"/>
    </source>
</evidence>
<evidence type="ECO:0000256" key="3">
    <source>
        <dbReference type="ARBA" id="ARBA00022989"/>
    </source>
</evidence>
<evidence type="ECO:0000256" key="1">
    <source>
        <dbReference type="ARBA" id="ARBA00004141"/>
    </source>
</evidence>
<dbReference type="InterPro" id="IPR006214">
    <property type="entry name" value="Bax_inhibitor_1-related"/>
</dbReference>
<dbReference type="Pfam" id="PF01027">
    <property type="entry name" value="Bax1-I"/>
    <property type="match status" value="1"/>
</dbReference>
<keyword evidence="4 5" id="KW-0472">Membrane</keyword>
<keyword evidence="3 5" id="KW-1133">Transmembrane helix</keyword>